<dbReference type="InterPro" id="IPR004045">
    <property type="entry name" value="Glutathione_S-Trfase_N"/>
</dbReference>
<dbReference type="SUPFAM" id="SSF47616">
    <property type="entry name" value="GST C-terminal domain-like"/>
    <property type="match status" value="1"/>
</dbReference>
<evidence type="ECO:0000259" key="1">
    <source>
        <dbReference type="PROSITE" id="PS50404"/>
    </source>
</evidence>
<dbReference type="SUPFAM" id="SSF52833">
    <property type="entry name" value="Thioredoxin-like"/>
    <property type="match status" value="1"/>
</dbReference>
<gene>
    <name evidence="3" type="ORF">AURANDRAFT_11979</name>
</gene>
<evidence type="ECO:0000313" key="4">
    <source>
        <dbReference type="Proteomes" id="UP000002729"/>
    </source>
</evidence>
<evidence type="ECO:0008006" key="5">
    <source>
        <dbReference type="Google" id="ProtNLM"/>
    </source>
</evidence>
<sequence>GPPSASANLRLFDEKDGYEPRVTLYRDGSSWCPYCQKVWMQLEEKRIPYRVERINMRCYGSKPAWFERDAGGLLPVVELDGRLITDSVSIMLALEREFGGDRSLLPPGGVDDIRDLMGLERQLGSAWLGWLRAPPGVGGGARSTFEGQLSRVDGFLRSTAGGFFLGEELSLVDLLFCSFLERAEASLLYYKGFRVRDAEAYPGVAAWFDAMESRASFRASQSDYYTHAMDLPPQLGGC</sequence>
<dbReference type="InParanoid" id="F0XZY3"/>
<feature type="domain" description="GST N-terminal" evidence="1">
    <location>
        <begin position="22"/>
        <end position="102"/>
    </location>
</feature>
<dbReference type="eggNOG" id="KOG1422">
    <property type="taxonomic scope" value="Eukaryota"/>
</dbReference>
<organism evidence="4">
    <name type="scientific">Aureococcus anophagefferens</name>
    <name type="common">Harmful bloom alga</name>
    <dbReference type="NCBI Taxonomy" id="44056"/>
    <lineage>
        <taxon>Eukaryota</taxon>
        <taxon>Sar</taxon>
        <taxon>Stramenopiles</taxon>
        <taxon>Ochrophyta</taxon>
        <taxon>Pelagophyceae</taxon>
        <taxon>Pelagomonadales</taxon>
        <taxon>Pelagomonadaceae</taxon>
        <taxon>Aureococcus</taxon>
    </lineage>
</organism>
<dbReference type="Pfam" id="PF13410">
    <property type="entry name" value="GST_C_2"/>
    <property type="match status" value="1"/>
</dbReference>
<proteinExistence type="predicted"/>
<feature type="non-terminal residue" evidence="3">
    <location>
        <position position="238"/>
    </location>
</feature>
<dbReference type="CDD" id="cd00299">
    <property type="entry name" value="GST_C_family"/>
    <property type="match status" value="1"/>
</dbReference>
<dbReference type="SFLD" id="SFLDS00019">
    <property type="entry name" value="Glutathione_Transferase_(cytos"/>
    <property type="match status" value="1"/>
</dbReference>
<accession>F0XZY3</accession>
<dbReference type="KEGG" id="aaf:AURANDRAFT_11979"/>
<dbReference type="Gene3D" id="3.40.30.10">
    <property type="entry name" value="Glutaredoxin"/>
    <property type="match status" value="1"/>
</dbReference>
<dbReference type="CDD" id="cd00570">
    <property type="entry name" value="GST_N_family"/>
    <property type="match status" value="1"/>
</dbReference>
<dbReference type="OMA" id="AWYRAMA"/>
<dbReference type="RefSeq" id="XP_009033894.1">
    <property type="nucleotide sequence ID" value="XM_009035646.1"/>
</dbReference>
<dbReference type="AlphaFoldDB" id="F0XZY3"/>
<dbReference type="InterPro" id="IPR040079">
    <property type="entry name" value="Glutathione_S-Trfase"/>
</dbReference>
<name>F0XZY3_AURAN</name>
<protein>
    <recommendedName>
        <fullName evidence="5">GST N-terminal domain-containing protein</fullName>
    </recommendedName>
</protein>
<dbReference type="PANTHER" id="PTHR43968">
    <property type="match status" value="1"/>
</dbReference>
<evidence type="ECO:0000259" key="2">
    <source>
        <dbReference type="PROSITE" id="PS50405"/>
    </source>
</evidence>
<dbReference type="Proteomes" id="UP000002729">
    <property type="component" value="Unassembled WGS sequence"/>
</dbReference>
<dbReference type="Gene3D" id="1.20.1050.10">
    <property type="match status" value="1"/>
</dbReference>
<reference evidence="3 4" key="1">
    <citation type="journal article" date="2011" name="Proc. Natl. Acad. Sci. U.S.A.">
        <title>Niche of harmful alga Aureococcus anophagefferens revealed through ecogenomics.</title>
        <authorList>
            <person name="Gobler C.J."/>
            <person name="Berry D.L."/>
            <person name="Dyhrman S.T."/>
            <person name="Wilhelm S.W."/>
            <person name="Salamov A."/>
            <person name="Lobanov A.V."/>
            <person name="Zhang Y."/>
            <person name="Collier J.L."/>
            <person name="Wurch L.L."/>
            <person name="Kustka A.B."/>
            <person name="Dill B.D."/>
            <person name="Shah M."/>
            <person name="VerBerkmoes N.C."/>
            <person name="Kuo A."/>
            <person name="Terry A."/>
            <person name="Pangilinan J."/>
            <person name="Lindquist E.A."/>
            <person name="Lucas S."/>
            <person name="Paulsen I.T."/>
            <person name="Hattenrath-Lehmann T.K."/>
            <person name="Talmage S.C."/>
            <person name="Walker E.A."/>
            <person name="Koch F."/>
            <person name="Burson A.M."/>
            <person name="Marcoval M.A."/>
            <person name="Tang Y.Z."/>
            <person name="Lecleir G.R."/>
            <person name="Coyne K.J."/>
            <person name="Berg G.M."/>
            <person name="Bertrand E.M."/>
            <person name="Saito M.A."/>
            <person name="Gladyshev V.N."/>
            <person name="Grigoriev I.V."/>
        </authorList>
    </citation>
    <scope>NUCLEOTIDE SEQUENCE [LARGE SCALE GENOMIC DNA]</scope>
    <source>
        <strain evidence="4">CCMP 1984</strain>
    </source>
</reference>
<dbReference type="Pfam" id="PF13409">
    <property type="entry name" value="GST_N_2"/>
    <property type="match status" value="1"/>
</dbReference>
<dbReference type="GO" id="GO:0005737">
    <property type="term" value="C:cytoplasm"/>
    <property type="evidence" value="ECO:0007669"/>
    <property type="project" value="TreeGrafter"/>
</dbReference>
<dbReference type="PROSITE" id="PS50404">
    <property type="entry name" value="GST_NTER"/>
    <property type="match status" value="1"/>
</dbReference>
<dbReference type="InterPro" id="IPR010987">
    <property type="entry name" value="Glutathione-S-Trfase_C-like"/>
</dbReference>
<dbReference type="InterPro" id="IPR050983">
    <property type="entry name" value="GST_Omega/HSP26"/>
</dbReference>
<dbReference type="InterPro" id="IPR036282">
    <property type="entry name" value="Glutathione-S-Trfase_C_sf"/>
</dbReference>
<dbReference type="PROSITE" id="PS50405">
    <property type="entry name" value="GST_CTER"/>
    <property type="match status" value="1"/>
</dbReference>
<dbReference type="PANTHER" id="PTHR43968:SF14">
    <property type="entry name" value="GLUTATHIONE S-TRANSFERASE"/>
    <property type="match status" value="1"/>
</dbReference>
<feature type="domain" description="GST C-terminal" evidence="2">
    <location>
        <begin position="86"/>
        <end position="233"/>
    </location>
</feature>
<dbReference type="EMBL" id="GL833122">
    <property type="protein sequence ID" value="EGB11536.1"/>
    <property type="molecule type" value="Genomic_DNA"/>
</dbReference>
<dbReference type="OrthoDB" id="4951845at2759"/>
<evidence type="ECO:0000313" key="3">
    <source>
        <dbReference type="EMBL" id="EGB11536.1"/>
    </source>
</evidence>
<feature type="non-terminal residue" evidence="3">
    <location>
        <position position="1"/>
    </location>
</feature>
<keyword evidence="4" id="KW-1185">Reference proteome</keyword>
<dbReference type="InterPro" id="IPR036249">
    <property type="entry name" value="Thioredoxin-like_sf"/>
</dbReference>
<dbReference type="GeneID" id="20218126"/>